<organism evidence="3 4">
    <name type="scientific">Deinobacterium chartae</name>
    <dbReference type="NCBI Taxonomy" id="521158"/>
    <lineage>
        <taxon>Bacteria</taxon>
        <taxon>Thermotogati</taxon>
        <taxon>Deinococcota</taxon>
        <taxon>Deinococci</taxon>
        <taxon>Deinococcales</taxon>
        <taxon>Deinococcaceae</taxon>
        <taxon>Deinobacterium</taxon>
    </lineage>
</organism>
<feature type="chain" id="PRO_5032320132" evidence="1">
    <location>
        <begin position="22"/>
        <end position="438"/>
    </location>
</feature>
<dbReference type="AlphaFoldDB" id="A0A841I0D9"/>
<keyword evidence="1" id="KW-0732">Signal</keyword>
<feature type="domain" description="Phytase-like" evidence="2">
    <location>
        <begin position="77"/>
        <end position="417"/>
    </location>
</feature>
<sequence length="438" mass="46568">MKRHALISLSLAALTVPTAQAQTAWPTSGTGAAPRVLATYTLPDTSIRALNPFLTEADLAQALANGWKGANLPALGSALVSLGDGRFVGLTDRGPNGDCKDGKSFPLARFAPTLVPFHLEGERIVLDAPILIRNADGTPVSGLSNLPSDDVPYTGSDCSATLPLDPGGLDPEDLQPLPGGRWAIVEEYSSSLLILEADGRIVVRYVPQGTAAKLAGARYPVKDLLPPIFAQRRNNRGFENLAVSPDGKQAFAILQSPIGSTKDDRYKESRIVRAVRLDLSDPLNARVTGEFLVEQSPAKDYPSGKQSDMKFSAAVWLGEDRVLLLERTEGDASGKGNVKLYVTDFSAATDVSGRPEASSSDFVYENVATNLSSLGVTPARRTEVFSQLDTPEIQSFKVEGLAVLTPGTVALTNDNDFAINGTEGPSKLWVVQLGQALQ</sequence>
<evidence type="ECO:0000256" key="1">
    <source>
        <dbReference type="SAM" id="SignalP"/>
    </source>
</evidence>
<dbReference type="EC" id="3.1.3.1" evidence="3"/>
<dbReference type="EMBL" id="JACHHG010000010">
    <property type="protein sequence ID" value="MBB6099251.1"/>
    <property type="molecule type" value="Genomic_DNA"/>
</dbReference>
<reference evidence="3 4" key="1">
    <citation type="submission" date="2020-08" db="EMBL/GenBank/DDBJ databases">
        <title>Genomic Encyclopedia of Type Strains, Phase IV (KMG-IV): sequencing the most valuable type-strain genomes for metagenomic binning, comparative biology and taxonomic classification.</title>
        <authorList>
            <person name="Goeker M."/>
        </authorList>
    </citation>
    <scope>NUCLEOTIDE SEQUENCE [LARGE SCALE GENOMIC DNA]</scope>
    <source>
        <strain evidence="3 4">DSM 21458</strain>
    </source>
</reference>
<dbReference type="Pfam" id="PF13449">
    <property type="entry name" value="Phytase-like"/>
    <property type="match status" value="1"/>
</dbReference>
<dbReference type="PANTHER" id="PTHR37957:SF1">
    <property type="entry name" value="PHYTASE-LIKE DOMAIN-CONTAINING PROTEIN"/>
    <property type="match status" value="1"/>
</dbReference>
<proteinExistence type="predicted"/>
<dbReference type="GO" id="GO:0004035">
    <property type="term" value="F:alkaline phosphatase activity"/>
    <property type="evidence" value="ECO:0007669"/>
    <property type="project" value="UniProtKB-EC"/>
</dbReference>
<dbReference type="InterPro" id="IPR027372">
    <property type="entry name" value="Phytase-like_dom"/>
</dbReference>
<evidence type="ECO:0000259" key="2">
    <source>
        <dbReference type="Pfam" id="PF13449"/>
    </source>
</evidence>
<dbReference type="PANTHER" id="PTHR37957">
    <property type="entry name" value="BLR7070 PROTEIN"/>
    <property type="match status" value="1"/>
</dbReference>
<comment type="caution">
    <text evidence="3">The sequence shown here is derived from an EMBL/GenBank/DDBJ whole genome shotgun (WGS) entry which is preliminary data.</text>
</comment>
<gene>
    <name evidence="3" type="ORF">HNR42_002689</name>
</gene>
<name>A0A841I0D9_9DEIO</name>
<dbReference type="RefSeq" id="WP_183988006.1">
    <property type="nucleotide sequence ID" value="NZ_JACHHG010000010.1"/>
</dbReference>
<keyword evidence="4" id="KW-1185">Reference proteome</keyword>
<accession>A0A841I0D9</accession>
<feature type="signal peptide" evidence="1">
    <location>
        <begin position="1"/>
        <end position="21"/>
    </location>
</feature>
<evidence type="ECO:0000313" key="4">
    <source>
        <dbReference type="Proteomes" id="UP000569951"/>
    </source>
</evidence>
<keyword evidence="3" id="KW-0378">Hydrolase</keyword>
<evidence type="ECO:0000313" key="3">
    <source>
        <dbReference type="EMBL" id="MBB6099251.1"/>
    </source>
</evidence>
<protein>
    <submittedName>
        <fullName evidence="3">Alkaline phosphatase</fullName>
        <ecNumber evidence="3">3.1.3.1</ecNumber>
    </submittedName>
</protein>
<dbReference type="Proteomes" id="UP000569951">
    <property type="component" value="Unassembled WGS sequence"/>
</dbReference>